<dbReference type="EMBL" id="CP016043">
    <property type="protein sequence ID" value="AOV96544.1"/>
    <property type="molecule type" value="Genomic_DNA"/>
</dbReference>
<dbReference type="InterPro" id="IPR007488">
    <property type="entry name" value="DUF535"/>
</dbReference>
<protein>
    <recommendedName>
        <fullName evidence="4">DUF535 domain-containing protein</fullName>
    </recommendedName>
</protein>
<gene>
    <name evidence="2" type="ORF">A9798_05995</name>
</gene>
<dbReference type="Proteomes" id="UP000175893">
    <property type="component" value="Chromosome"/>
</dbReference>
<accession>A0ABM6EI24</accession>
<evidence type="ECO:0000313" key="3">
    <source>
        <dbReference type="Proteomes" id="UP000175893"/>
    </source>
</evidence>
<proteinExistence type="predicted"/>
<feature type="region of interest" description="Disordered" evidence="1">
    <location>
        <begin position="273"/>
        <end position="293"/>
    </location>
</feature>
<evidence type="ECO:0000256" key="1">
    <source>
        <dbReference type="SAM" id="MobiDB-lite"/>
    </source>
</evidence>
<dbReference type="PANTHER" id="PTHR38785:SF1">
    <property type="entry name" value="HOMOLOG OF VIRK"/>
    <property type="match status" value="1"/>
</dbReference>
<name>A0ABM6EI24_9GAMM</name>
<dbReference type="Pfam" id="PF04393">
    <property type="entry name" value="DUF535"/>
    <property type="match status" value="1"/>
</dbReference>
<dbReference type="RefSeq" id="WP_070244713.1">
    <property type="nucleotide sequence ID" value="NZ_CP016043.1"/>
</dbReference>
<keyword evidence="3" id="KW-1185">Reference proteome</keyword>
<reference evidence="2 3" key="1">
    <citation type="submission" date="2016-06" db="EMBL/GenBank/DDBJ databases">
        <title>Complete genome sequence of Edwardsiella hoshinae ATCC 35051.</title>
        <authorList>
            <person name="Reichley S.R."/>
            <person name="Waldbieser G.C."/>
            <person name="Lawrence M.L."/>
            <person name="Griffin M.J."/>
        </authorList>
    </citation>
    <scope>NUCLEOTIDE SEQUENCE [LARGE SCALE GENOMIC DNA]</scope>
    <source>
        <strain evidence="2 3">ATCC 35051</strain>
    </source>
</reference>
<evidence type="ECO:0000313" key="2">
    <source>
        <dbReference type="EMBL" id="AOV96544.1"/>
    </source>
</evidence>
<organism evidence="2 3">
    <name type="scientific">Edwardsiella hoshinae</name>
    <dbReference type="NCBI Taxonomy" id="93378"/>
    <lineage>
        <taxon>Bacteria</taxon>
        <taxon>Pseudomonadati</taxon>
        <taxon>Pseudomonadota</taxon>
        <taxon>Gammaproteobacteria</taxon>
        <taxon>Enterobacterales</taxon>
        <taxon>Hafniaceae</taxon>
        <taxon>Edwardsiella</taxon>
    </lineage>
</organism>
<sequence length="322" mass="36853">MSTIEISDTHRPAHVGFTLFAALAQGKYRPAGLWHQASFRAKFALRTLLMPSYHGQLLAMLATLAQRDAILSSQPRLPCRLHHPYLSRRFSRRQIVAALTDHYRLVERWLNHTQRQALYGGHPLTLARLRGKQEQDYTLRLAVMERLGKEGELSLSLHDQQDHLLAVCTFSLLEYHGVRTLFIGGLQGSSPSLPHRYTQEATKACYGLFPKRLLAEALSEIALLAQCQQILAVGNADHIYSHWRYRRKKQSQMLADYDGFWRSLSGQQNEEGYFSLPLTPPRKPSESIPSKKRAEYRRRYQLLDTLQHALRASLSDPRSTTA</sequence>
<evidence type="ECO:0008006" key="4">
    <source>
        <dbReference type="Google" id="ProtNLM"/>
    </source>
</evidence>
<dbReference type="PANTHER" id="PTHR38785">
    <property type="entry name" value="HOMOLOG OF VIRK"/>
    <property type="match status" value="1"/>
</dbReference>